<comment type="caution">
    <text evidence="3">The sequence shown here is derived from an EMBL/GenBank/DDBJ whole genome shotgun (WGS) entry which is preliminary data.</text>
</comment>
<evidence type="ECO:0000313" key="3">
    <source>
        <dbReference type="EMBL" id="PHP53507.1"/>
    </source>
</evidence>
<feature type="compositionally biased region" description="Polar residues" evidence="1">
    <location>
        <begin position="10"/>
        <end position="22"/>
    </location>
</feature>
<feature type="transmembrane region" description="Helical" evidence="2">
    <location>
        <begin position="149"/>
        <end position="168"/>
    </location>
</feature>
<proteinExistence type="predicted"/>
<dbReference type="EMBL" id="MTPX02000015">
    <property type="protein sequence ID" value="PHP53507.1"/>
    <property type="molecule type" value="Genomic_DNA"/>
</dbReference>
<sequence>MPDHDLHPANPQQTGLESSDSHPSGPHLSEFQTLSPQQARDLLRQADHLGAATASGAGIPYAFFLLGLGSLCSMLTIAIYLVNLTEERLILLPLSVFLIWFAALIAAMIMTVRVSSLGFTRRWRVSIFSWVAVWGVAVFGSTLIWSGELWFTVLAVLALITVTVWGALREVR</sequence>
<feature type="transmembrane region" description="Helical" evidence="2">
    <location>
        <begin position="123"/>
        <end position="143"/>
    </location>
</feature>
<keyword evidence="4" id="KW-1185">Reference proteome</keyword>
<evidence type="ECO:0000313" key="4">
    <source>
        <dbReference type="Proteomes" id="UP000194577"/>
    </source>
</evidence>
<reference evidence="3 4" key="1">
    <citation type="submission" date="2017-10" db="EMBL/GenBank/DDBJ databases">
        <title>Draft genome sequence of cellulolytic Actinomyces sp CtC72 isolated from cattle rumen fluid.</title>
        <authorList>
            <person name="Joshi A.J."/>
            <person name="Vasudevan G."/>
            <person name="Lanjekar V.B."/>
            <person name="Hivarkar S."/>
            <person name="Engineer A."/>
            <person name="Pore S.D."/>
            <person name="Dhakephalkar P.K."/>
            <person name="Dagar S."/>
        </authorList>
    </citation>
    <scope>NUCLEOTIDE SEQUENCE [LARGE SCALE GENOMIC DNA]</scope>
    <source>
        <strain evidence="4">CtC72</strain>
    </source>
</reference>
<accession>A0ABX4MDH8</accession>
<dbReference type="Proteomes" id="UP000194577">
    <property type="component" value="Unassembled WGS sequence"/>
</dbReference>
<dbReference type="RefSeq" id="WP_086615907.1">
    <property type="nucleotide sequence ID" value="NZ_MTPX02000015.1"/>
</dbReference>
<gene>
    <name evidence="3" type="ORF">BW737_002175</name>
</gene>
<organism evidence="3 4">
    <name type="scientific">Actinomyces ruminis</name>
    <dbReference type="NCBI Taxonomy" id="1937003"/>
    <lineage>
        <taxon>Bacteria</taxon>
        <taxon>Bacillati</taxon>
        <taxon>Actinomycetota</taxon>
        <taxon>Actinomycetes</taxon>
        <taxon>Actinomycetales</taxon>
        <taxon>Actinomycetaceae</taxon>
        <taxon>Actinomyces</taxon>
    </lineage>
</organism>
<keyword evidence="2" id="KW-0472">Membrane</keyword>
<feature type="transmembrane region" description="Helical" evidence="2">
    <location>
        <begin position="89"/>
        <end position="111"/>
    </location>
</feature>
<feature type="transmembrane region" description="Helical" evidence="2">
    <location>
        <begin position="61"/>
        <end position="83"/>
    </location>
</feature>
<evidence type="ECO:0000256" key="2">
    <source>
        <dbReference type="SAM" id="Phobius"/>
    </source>
</evidence>
<name>A0ABX4MDH8_9ACTO</name>
<keyword evidence="2" id="KW-0812">Transmembrane</keyword>
<protein>
    <submittedName>
        <fullName evidence="3">Uncharacterized protein</fullName>
    </submittedName>
</protein>
<evidence type="ECO:0000256" key="1">
    <source>
        <dbReference type="SAM" id="MobiDB-lite"/>
    </source>
</evidence>
<keyword evidence="2" id="KW-1133">Transmembrane helix</keyword>
<feature type="region of interest" description="Disordered" evidence="1">
    <location>
        <begin position="1"/>
        <end position="30"/>
    </location>
</feature>